<name>A0A9P8C4V7_9HELO</name>
<protein>
    <submittedName>
        <fullName evidence="2">Uncharacterized protein</fullName>
    </submittedName>
</protein>
<dbReference type="AlphaFoldDB" id="A0A9P8C4V7"/>
<dbReference type="EMBL" id="MU251550">
    <property type="protein sequence ID" value="KAG9232411.1"/>
    <property type="molecule type" value="Genomic_DNA"/>
</dbReference>
<comment type="caution">
    <text evidence="2">The sequence shown here is derived from an EMBL/GenBank/DDBJ whole genome shotgun (WGS) entry which is preliminary data.</text>
</comment>
<dbReference type="Proteomes" id="UP000824998">
    <property type="component" value="Unassembled WGS sequence"/>
</dbReference>
<feature type="compositionally biased region" description="Basic and acidic residues" evidence="1">
    <location>
        <begin position="144"/>
        <end position="154"/>
    </location>
</feature>
<feature type="region of interest" description="Disordered" evidence="1">
    <location>
        <begin position="34"/>
        <end position="154"/>
    </location>
</feature>
<proteinExistence type="predicted"/>
<gene>
    <name evidence="2" type="ORF">BJ875DRAFT_81012</name>
</gene>
<sequence length="154" mass="16943">MHICTIGSVCFSPCALSEALGCVAQRILNGGMGGGGLKQPTHRQPEEGHLFNRSRNASRQRQHAHPIRPPSKSSQAISPFPPPASPRPAHAPSYKHVRLSPCTEDTATGMMSRGGIAISSPRARTKRQTDPRRCEPGIAFRRRERLDRSSRVRY</sequence>
<evidence type="ECO:0000256" key="1">
    <source>
        <dbReference type="SAM" id="MobiDB-lite"/>
    </source>
</evidence>
<evidence type="ECO:0000313" key="3">
    <source>
        <dbReference type="Proteomes" id="UP000824998"/>
    </source>
</evidence>
<keyword evidence="3" id="KW-1185">Reference proteome</keyword>
<accession>A0A9P8C4V7</accession>
<reference evidence="2" key="1">
    <citation type="journal article" date="2021" name="IMA Fungus">
        <title>Genomic characterization of three marine fungi, including Emericellopsis atlantica sp. nov. with signatures of a generalist lifestyle and marine biomass degradation.</title>
        <authorList>
            <person name="Hagestad O.C."/>
            <person name="Hou L."/>
            <person name="Andersen J.H."/>
            <person name="Hansen E.H."/>
            <person name="Altermark B."/>
            <person name="Li C."/>
            <person name="Kuhnert E."/>
            <person name="Cox R.J."/>
            <person name="Crous P.W."/>
            <person name="Spatafora J.W."/>
            <person name="Lail K."/>
            <person name="Amirebrahimi M."/>
            <person name="Lipzen A."/>
            <person name="Pangilinan J."/>
            <person name="Andreopoulos W."/>
            <person name="Hayes R.D."/>
            <person name="Ng V."/>
            <person name="Grigoriev I.V."/>
            <person name="Jackson S.A."/>
            <person name="Sutton T.D.S."/>
            <person name="Dobson A.D.W."/>
            <person name="Rama T."/>
        </authorList>
    </citation>
    <scope>NUCLEOTIDE SEQUENCE</scope>
    <source>
        <strain evidence="2">TRa018bII</strain>
    </source>
</reference>
<evidence type="ECO:0000313" key="2">
    <source>
        <dbReference type="EMBL" id="KAG9232411.1"/>
    </source>
</evidence>
<feature type="compositionally biased region" description="Basic residues" evidence="1">
    <location>
        <begin position="56"/>
        <end position="66"/>
    </location>
</feature>
<organism evidence="2 3">
    <name type="scientific">Amylocarpus encephaloides</name>
    <dbReference type="NCBI Taxonomy" id="45428"/>
    <lineage>
        <taxon>Eukaryota</taxon>
        <taxon>Fungi</taxon>
        <taxon>Dikarya</taxon>
        <taxon>Ascomycota</taxon>
        <taxon>Pezizomycotina</taxon>
        <taxon>Leotiomycetes</taxon>
        <taxon>Helotiales</taxon>
        <taxon>Helotiales incertae sedis</taxon>
        <taxon>Amylocarpus</taxon>
    </lineage>
</organism>